<evidence type="ECO:0000313" key="2">
    <source>
        <dbReference type="Proteomes" id="UP001386955"/>
    </source>
</evidence>
<name>A0AAN9SM37_PSOTE</name>
<accession>A0AAN9SM37</accession>
<reference evidence="1 2" key="1">
    <citation type="submission" date="2024-01" db="EMBL/GenBank/DDBJ databases">
        <title>The genomes of 5 underutilized Papilionoideae crops provide insights into root nodulation and disease resistanc.</title>
        <authorList>
            <person name="Jiang F."/>
        </authorList>
    </citation>
    <scope>NUCLEOTIDE SEQUENCE [LARGE SCALE GENOMIC DNA]</scope>
    <source>
        <strain evidence="1">DUOXIRENSHENG_FW03</strain>
        <tissue evidence="1">Leaves</tissue>
    </source>
</reference>
<evidence type="ECO:0000313" key="1">
    <source>
        <dbReference type="EMBL" id="KAK7399285.1"/>
    </source>
</evidence>
<dbReference type="EMBL" id="JAYMYS010000003">
    <property type="protein sequence ID" value="KAK7399285.1"/>
    <property type="molecule type" value="Genomic_DNA"/>
</dbReference>
<protein>
    <submittedName>
        <fullName evidence="1">Uncharacterized protein</fullName>
    </submittedName>
</protein>
<keyword evidence="2" id="KW-1185">Reference proteome</keyword>
<organism evidence="1 2">
    <name type="scientific">Psophocarpus tetragonolobus</name>
    <name type="common">Winged bean</name>
    <name type="synonym">Dolichos tetragonolobus</name>
    <dbReference type="NCBI Taxonomy" id="3891"/>
    <lineage>
        <taxon>Eukaryota</taxon>
        <taxon>Viridiplantae</taxon>
        <taxon>Streptophyta</taxon>
        <taxon>Embryophyta</taxon>
        <taxon>Tracheophyta</taxon>
        <taxon>Spermatophyta</taxon>
        <taxon>Magnoliopsida</taxon>
        <taxon>eudicotyledons</taxon>
        <taxon>Gunneridae</taxon>
        <taxon>Pentapetalae</taxon>
        <taxon>rosids</taxon>
        <taxon>fabids</taxon>
        <taxon>Fabales</taxon>
        <taxon>Fabaceae</taxon>
        <taxon>Papilionoideae</taxon>
        <taxon>50 kb inversion clade</taxon>
        <taxon>NPAAA clade</taxon>
        <taxon>indigoferoid/millettioid clade</taxon>
        <taxon>Phaseoleae</taxon>
        <taxon>Psophocarpus</taxon>
    </lineage>
</organism>
<comment type="caution">
    <text evidence="1">The sequence shown here is derived from an EMBL/GenBank/DDBJ whole genome shotgun (WGS) entry which is preliminary data.</text>
</comment>
<dbReference type="Proteomes" id="UP001386955">
    <property type="component" value="Unassembled WGS sequence"/>
</dbReference>
<proteinExistence type="predicted"/>
<gene>
    <name evidence="1" type="ORF">VNO78_10466</name>
</gene>
<dbReference type="AlphaFoldDB" id="A0AAN9SM37"/>
<sequence length="83" mass="9309">MKKGTRVFVSETLEMIIGVMAKANPVNPCNWRTTKATDTNHGCNLLEKALLSQMGWDIYSDEDAGEANLHDQDEAEEFGRHDI</sequence>